<evidence type="ECO:0000313" key="1">
    <source>
        <dbReference type="EnsemblPlants" id="QL10p007960:mrna"/>
    </source>
</evidence>
<dbReference type="AlphaFoldDB" id="A0A7N2RBH5"/>
<organism evidence="1 2">
    <name type="scientific">Quercus lobata</name>
    <name type="common">Valley oak</name>
    <dbReference type="NCBI Taxonomy" id="97700"/>
    <lineage>
        <taxon>Eukaryota</taxon>
        <taxon>Viridiplantae</taxon>
        <taxon>Streptophyta</taxon>
        <taxon>Embryophyta</taxon>
        <taxon>Tracheophyta</taxon>
        <taxon>Spermatophyta</taxon>
        <taxon>Magnoliopsida</taxon>
        <taxon>eudicotyledons</taxon>
        <taxon>Gunneridae</taxon>
        <taxon>Pentapetalae</taxon>
        <taxon>rosids</taxon>
        <taxon>fabids</taxon>
        <taxon>Fagales</taxon>
        <taxon>Fagaceae</taxon>
        <taxon>Quercus</taxon>
    </lineage>
</organism>
<dbReference type="Gramene" id="QL10p007960:mrna">
    <property type="protein sequence ID" value="QL10p007960:mrna"/>
    <property type="gene ID" value="QL10p007960"/>
</dbReference>
<evidence type="ECO:0000313" key="2">
    <source>
        <dbReference type="Proteomes" id="UP000594261"/>
    </source>
</evidence>
<name>A0A7N2RBH5_QUELO</name>
<dbReference type="EMBL" id="LRBV02000010">
    <property type="status" value="NOT_ANNOTATED_CDS"/>
    <property type="molecule type" value="Genomic_DNA"/>
</dbReference>
<dbReference type="InParanoid" id="A0A7N2RBH5"/>
<protein>
    <submittedName>
        <fullName evidence="1">Uncharacterized protein</fullName>
    </submittedName>
</protein>
<sequence>MENLTKHWQNLSLNAREGEELGLDDELSTKNFTMAAKFLTTRAVNVEAVTKTFSPLWRSVKGFEVVSDESVVVPMVVQADDQPPVAMLVQTEEGGTFQGALNAKPIMSGREDLNSDVVGMESRDSGKSFEDRLGEIDKELARFDKGSGVTEGASIEGKYEGNKEVSIAGRAEFIQGAVESVEAKVVEEMVTTHAREEEGNLVSVPITQSALCDISNVIGSRKSSARVEKVKRIRKKDSARLVENVIPGIVKKNAKRLASEGDHSELPNKKRLVSYSSQEHDYLMVEAVVQPRQQQ</sequence>
<dbReference type="Proteomes" id="UP000594261">
    <property type="component" value="Chromosome 10"/>
</dbReference>
<accession>A0A7N2RBH5</accession>
<proteinExistence type="predicted"/>
<dbReference type="EnsemblPlants" id="QL10p007960:mrna">
    <property type="protein sequence ID" value="QL10p007960:mrna"/>
    <property type="gene ID" value="QL10p007960"/>
</dbReference>
<reference evidence="1" key="2">
    <citation type="submission" date="2021-01" db="UniProtKB">
        <authorList>
            <consortium name="EnsemblPlants"/>
        </authorList>
    </citation>
    <scope>IDENTIFICATION</scope>
</reference>
<reference evidence="1 2" key="1">
    <citation type="journal article" date="2016" name="G3 (Bethesda)">
        <title>First Draft Assembly and Annotation of the Genome of a California Endemic Oak Quercus lobata Nee (Fagaceae).</title>
        <authorList>
            <person name="Sork V.L."/>
            <person name="Fitz-Gibbon S.T."/>
            <person name="Puiu D."/>
            <person name="Crepeau M."/>
            <person name="Gugger P.F."/>
            <person name="Sherman R."/>
            <person name="Stevens K."/>
            <person name="Langley C.H."/>
            <person name="Pellegrini M."/>
            <person name="Salzberg S.L."/>
        </authorList>
    </citation>
    <scope>NUCLEOTIDE SEQUENCE [LARGE SCALE GENOMIC DNA]</scope>
    <source>
        <strain evidence="1 2">cv. SW786</strain>
    </source>
</reference>
<keyword evidence="2" id="KW-1185">Reference proteome</keyword>